<sequence>MADPQHALDTEGLGGRTGPDTITRPDGSDRQVPRERRAGSRQIAIQECTLVGNQGEGKDEAGSVAVWRHGVGSDGQADVGGAGRDQRPGPTSQGVALRQEMVDDGPDPTAADVHILAQPGNGMPATRTRGSRPGAKSQGIVKGVPRRDQEAEKAKYLSPGGEAMGDKIPPLKRRDGTTTSDKAEQAEELLSVFFPPLPAVIEDEERRPVQREIAMPELTLEEVEEKVMAAKAWKAPGEDGLPAMVWEQLWPGVGDQVLHLFQISLRDGELPVQWRSAKIIPLKKLGKDDYKVANAWRLISLLSTLGKILEAVMADRISYVVETFGLLPTNHFGGRKQRSAEQALLLLQGHTYKAWRNRKVPSLISFDVKGAYNGVFKDRLLQRLEARGIPKRLVKWIGAFCSNRSATIVVNGYTSERRELPQAGLPQGSPLSPVPFLFFNADLVQCKIDTKGGSIAFIDDYSAWVTGPTAEANRVGI</sequence>
<dbReference type="EMBL" id="JACDXP010000004">
    <property type="protein sequence ID" value="KAF6525419.1"/>
    <property type="molecule type" value="Genomic_DNA"/>
</dbReference>
<feature type="region of interest" description="Disordered" evidence="3">
    <location>
        <begin position="117"/>
        <end position="154"/>
    </location>
</feature>
<evidence type="ECO:0000256" key="2">
    <source>
        <dbReference type="ARBA" id="ARBA00023128"/>
    </source>
</evidence>
<dbReference type="Pfam" id="PF00078">
    <property type="entry name" value="RVT_1"/>
    <property type="match status" value="1"/>
</dbReference>
<evidence type="ECO:0000256" key="1">
    <source>
        <dbReference type="ARBA" id="ARBA00004173"/>
    </source>
</evidence>
<keyword evidence="2" id="KW-0496">Mitochondrion</keyword>
<accession>A0A8H6GVA8</accession>
<feature type="compositionally biased region" description="Basic and acidic residues" evidence="3">
    <location>
        <begin position="145"/>
        <end position="154"/>
    </location>
</feature>
<evidence type="ECO:0000259" key="4">
    <source>
        <dbReference type="PROSITE" id="PS50878"/>
    </source>
</evidence>
<comment type="subcellular location">
    <subcellularLocation>
        <location evidence="1">Mitochondrion</location>
    </subcellularLocation>
</comment>
<gene>
    <name evidence="5" type="ORF">HZS61_011214</name>
</gene>
<feature type="compositionally biased region" description="Basic and acidic residues" evidence="3">
    <location>
        <begin position="26"/>
        <end position="38"/>
    </location>
</feature>
<feature type="domain" description="Reverse transcriptase" evidence="4">
    <location>
        <begin position="263"/>
        <end position="477"/>
    </location>
</feature>
<feature type="region of interest" description="Disordered" evidence="3">
    <location>
        <begin position="1"/>
        <end position="99"/>
    </location>
</feature>
<dbReference type="PROSITE" id="PS50878">
    <property type="entry name" value="RT_POL"/>
    <property type="match status" value="1"/>
</dbReference>
<dbReference type="SUPFAM" id="SSF56672">
    <property type="entry name" value="DNA/RNA polymerases"/>
    <property type="match status" value="1"/>
</dbReference>
<dbReference type="PANTHER" id="PTHR33481">
    <property type="entry name" value="REVERSE TRANSCRIPTASE"/>
    <property type="match status" value="1"/>
</dbReference>
<dbReference type="AlphaFoldDB" id="A0A8H6GVA8"/>
<reference evidence="5 6" key="1">
    <citation type="journal article" date="2020" name="bioRxiv">
        <title>A chromosome-scale genome assembly for the Fusarium oxysporum strain Fo5176 to establish a model Arabidopsis-fungal pathosystem.</title>
        <authorList>
            <person name="Fokkens L."/>
            <person name="Guo L."/>
            <person name="Dora S."/>
            <person name="Wang B."/>
            <person name="Ye K."/>
            <person name="Sanchez-Rodriguez C."/>
            <person name="Croll D."/>
        </authorList>
    </citation>
    <scope>NUCLEOTIDE SEQUENCE [LARGE SCALE GENOMIC DNA]</scope>
    <source>
        <strain evidence="5 6">Fo5176</strain>
    </source>
</reference>
<proteinExistence type="predicted"/>
<organism evidence="5 6">
    <name type="scientific">Fusarium oxysporum f. sp. conglutinans</name>
    <dbReference type="NCBI Taxonomy" id="100902"/>
    <lineage>
        <taxon>Eukaryota</taxon>
        <taxon>Fungi</taxon>
        <taxon>Dikarya</taxon>
        <taxon>Ascomycota</taxon>
        <taxon>Pezizomycotina</taxon>
        <taxon>Sordariomycetes</taxon>
        <taxon>Hypocreomycetidae</taxon>
        <taxon>Hypocreales</taxon>
        <taxon>Nectriaceae</taxon>
        <taxon>Fusarium</taxon>
        <taxon>Fusarium oxysporum species complex</taxon>
    </lineage>
</organism>
<name>A0A8H6GVA8_FUSOX</name>
<dbReference type="GO" id="GO:0005739">
    <property type="term" value="C:mitochondrion"/>
    <property type="evidence" value="ECO:0007669"/>
    <property type="project" value="UniProtKB-SubCell"/>
</dbReference>
<dbReference type="InterPro" id="IPR000477">
    <property type="entry name" value="RT_dom"/>
</dbReference>
<dbReference type="InterPro" id="IPR043502">
    <property type="entry name" value="DNA/RNA_pol_sf"/>
</dbReference>
<dbReference type="PANTHER" id="PTHR33481:SF1">
    <property type="entry name" value="ENDONUCLEASE_EXONUCLEASE_PHOSPHATASE DOMAIN-CONTAINING PROTEIN-RELATED"/>
    <property type="match status" value="1"/>
</dbReference>
<evidence type="ECO:0000313" key="5">
    <source>
        <dbReference type="EMBL" id="KAF6525419.1"/>
    </source>
</evidence>
<protein>
    <recommendedName>
        <fullName evidence="4">Reverse transcriptase domain-containing protein</fullName>
    </recommendedName>
</protein>
<comment type="caution">
    <text evidence="5">The sequence shown here is derived from an EMBL/GenBank/DDBJ whole genome shotgun (WGS) entry which is preliminary data.</text>
</comment>
<dbReference type="Proteomes" id="UP000593570">
    <property type="component" value="Unassembled WGS sequence"/>
</dbReference>
<evidence type="ECO:0000313" key="6">
    <source>
        <dbReference type="Proteomes" id="UP000593570"/>
    </source>
</evidence>
<evidence type="ECO:0000256" key="3">
    <source>
        <dbReference type="SAM" id="MobiDB-lite"/>
    </source>
</evidence>
<dbReference type="CDD" id="cd01650">
    <property type="entry name" value="RT_nLTR_like"/>
    <property type="match status" value="1"/>
</dbReference>